<name>A0A495MI46_9FLAO</name>
<dbReference type="EMBL" id="RBLC01000001">
    <property type="protein sequence ID" value="RKS25015.1"/>
    <property type="molecule type" value="Genomic_DNA"/>
</dbReference>
<dbReference type="AlphaFoldDB" id="A0A495MI46"/>
<gene>
    <name evidence="2" type="ORF">CLV94_0037</name>
</gene>
<dbReference type="RefSeq" id="WP_121374460.1">
    <property type="nucleotide sequence ID" value="NZ_RBLC01000001.1"/>
</dbReference>
<keyword evidence="1" id="KW-1133">Transmembrane helix</keyword>
<dbReference type="InterPro" id="IPR022134">
    <property type="entry name" value="DUF3667"/>
</dbReference>
<feature type="transmembrane region" description="Helical" evidence="1">
    <location>
        <begin position="295"/>
        <end position="317"/>
    </location>
</feature>
<evidence type="ECO:0000313" key="3">
    <source>
        <dbReference type="Proteomes" id="UP000277579"/>
    </source>
</evidence>
<dbReference type="OrthoDB" id="675873at2"/>
<evidence type="ECO:0000313" key="2">
    <source>
        <dbReference type="EMBL" id="RKS25015.1"/>
    </source>
</evidence>
<feature type="transmembrane region" description="Helical" evidence="1">
    <location>
        <begin position="192"/>
        <end position="214"/>
    </location>
</feature>
<accession>A0A495MI46</accession>
<keyword evidence="3" id="KW-1185">Reference proteome</keyword>
<feature type="transmembrane region" description="Helical" evidence="1">
    <location>
        <begin position="226"/>
        <end position="246"/>
    </location>
</feature>
<proteinExistence type="predicted"/>
<evidence type="ECO:0000256" key="1">
    <source>
        <dbReference type="SAM" id="Phobius"/>
    </source>
</evidence>
<reference evidence="2 3" key="1">
    <citation type="submission" date="2018-10" db="EMBL/GenBank/DDBJ databases">
        <title>Genomic Encyclopedia of Archaeal and Bacterial Type Strains, Phase II (KMG-II): from individual species to whole genera.</title>
        <authorList>
            <person name="Goeker M."/>
        </authorList>
    </citation>
    <scope>NUCLEOTIDE SEQUENCE [LARGE SCALE GENOMIC DNA]</scope>
    <source>
        <strain evidence="2 3">DSM 29537</strain>
    </source>
</reference>
<protein>
    <submittedName>
        <fullName evidence="2">Uncharacterized protein DUF3667</fullName>
    </submittedName>
</protein>
<feature type="transmembrane region" description="Helical" evidence="1">
    <location>
        <begin position="86"/>
        <end position="103"/>
    </location>
</feature>
<dbReference type="Proteomes" id="UP000277579">
    <property type="component" value="Unassembled WGS sequence"/>
</dbReference>
<comment type="caution">
    <text evidence="2">The sequence shown here is derived from an EMBL/GenBank/DDBJ whole genome shotgun (WGS) entry which is preliminary data.</text>
</comment>
<sequence>MGHQKLREDKTCLNCSYVVENKYCPNCGQENTETRQSFHYLFTHFVEDLTHYDGSFWKTIKNLLFKPGYLTKEYLEGKRKKFVPPVKLYIFISFVTFLLPTLLPDVSFFGDTEEKKEFININDKKDTLAKKENRGIRIKDDVFVKSIKELDSLENIPTEKLSYLEYGMYKNLLKVKQEKNQKEFMKKVIESFFHTLPKVLFLYMPIFAFFLWLLHDKKKRYYFDSGVFTLHYFSFLLLTITIGVLFEWILHLFLLDDLSGIYNFISLGYCFFYFFRAHSRFFGEEKIISRLKSFILFFINMFLISIFSLALFMYSIWHIQ</sequence>
<dbReference type="Pfam" id="PF12412">
    <property type="entry name" value="DUF3667"/>
    <property type="match status" value="1"/>
</dbReference>
<feature type="transmembrane region" description="Helical" evidence="1">
    <location>
        <begin position="258"/>
        <end position="275"/>
    </location>
</feature>
<keyword evidence="1" id="KW-0472">Membrane</keyword>
<keyword evidence="1" id="KW-0812">Transmembrane</keyword>
<organism evidence="2 3">
    <name type="scientific">Flavobacterium endophyticum</name>
    <dbReference type="NCBI Taxonomy" id="1540163"/>
    <lineage>
        <taxon>Bacteria</taxon>
        <taxon>Pseudomonadati</taxon>
        <taxon>Bacteroidota</taxon>
        <taxon>Flavobacteriia</taxon>
        <taxon>Flavobacteriales</taxon>
        <taxon>Flavobacteriaceae</taxon>
        <taxon>Flavobacterium</taxon>
    </lineage>
</organism>